<dbReference type="RefSeq" id="WP_070908830.1">
    <property type="nucleotide sequence ID" value="NZ_CP166110.1"/>
</dbReference>
<sequence>MKSIHNGWYVLYVKCHHERKVFDMLGYLSIKAFLPTIQVQSARTDRKKSIQKLLFPSYVFVKINSSLDFYKTLSVNGACMYIRFGMEYAKVSDEEMRKIELLLLNNDVTEVETHVEEFSVGDFKTISYGSLKGLECEVLNTNNTNKIVVRIDSLQKNITATIPSYYLQN</sequence>
<name>A0A1S1J0A6_9FLAO</name>
<dbReference type="Gene3D" id="3.30.70.940">
    <property type="entry name" value="NusG, N-terminal domain"/>
    <property type="match status" value="1"/>
</dbReference>
<dbReference type="EMBL" id="MIKE01000029">
    <property type="protein sequence ID" value="OHT43131.1"/>
    <property type="molecule type" value="Genomic_DNA"/>
</dbReference>
<dbReference type="InterPro" id="IPR036735">
    <property type="entry name" value="NGN_dom_sf"/>
</dbReference>
<evidence type="ECO:0000256" key="1">
    <source>
        <dbReference type="ARBA" id="ARBA00022814"/>
    </source>
</evidence>
<evidence type="ECO:0000259" key="4">
    <source>
        <dbReference type="Pfam" id="PF02357"/>
    </source>
</evidence>
<dbReference type="AlphaFoldDB" id="A0A1S1J0A6"/>
<keyword evidence="3" id="KW-0804">Transcription</keyword>
<keyword evidence="8" id="KW-1185">Reference proteome</keyword>
<dbReference type="Proteomes" id="UP000180252">
    <property type="component" value="Unassembled WGS sequence"/>
</dbReference>
<keyword evidence="2" id="KW-0805">Transcription regulation</keyword>
<proteinExistence type="predicted"/>
<accession>A0A1S1J0A6</accession>
<keyword evidence="1" id="KW-0889">Transcription antitermination</keyword>
<dbReference type="PANTHER" id="PTHR30265:SF4">
    <property type="entry name" value="KOW MOTIF FAMILY PROTEIN, EXPRESSED"/>
    <property type="match status" value="1"/>
</dbReference>
<reference evidence="7" key="2">
    <citation type="submission" date="2016-09" db="EMBL/GenBank/DDBJ databases">
        <authorList>
            <person name="Chen S."/>
            <person name="Walker E."/>
        </authorList>
    </citation>
    <scope>NUCLEOTIDE SEQUENCE [LARGE SCALE GENOMIC DNA]</scope>
    <source>
        <strain evidence="7">MSU</strain>
    </source>
</reference>
<dbReference type="NCBIfam" id="NF033644">
    <property type="entry name" value="antiterm_UpxY"/>
    <property type="match status" value="1"/>
</dbReference>
<evidence type="ECO:0000313" key="5">
    <source>
        <dbReference type="EMBL" id="OHT43131.1"/>
    </source>
</evidence>
<reference evidence="6 8" key="3">
    <citation type="submission" date="2016-11" db="EMBL/GenBank/DDBJ databases">
        <title>Whole genomes of Flavobacteriaceae.</title>
        <authorList>
            <person name="Stine C."/>
            <person name="Li C."/>
            <person name="Tadesse D."/>
        </authorList>
    </citation>
    <scope>NUCLEOTIDE SEQUENCE [LARGE SCALE GENOMIC DNA]</scope>
    <source>
        <strain evidence="6 8">ATCC BAA-2541</strain>
    </source>
</reference>
<dbReference type="Proteomes" id="UP000198319">
    <property type="component" value="Unassembled WGS sequence"/>
</dbReference>
<evidence type="ECO:0000256" key="2">
    <source>
        <dbReference type="ARBA" id="ARBA00023015"/>
    </source>
</evidence>
<feature type="domain" description="NusG-like N-terminal" evidence="4">
    <location>
        <begin position="8"/>
        <end position="99"/>
    </location>
</feature>
<comment type="caution">
    <text evidence="5">The sequence shown here is derived from an EMBL/GenBank/DDBJ whole genome shotgun (WGS) entry which is preliminary data.</text>
</comment>
<evidence type="ECO:0000313" key="8">
    <source>
        <dbReference type="Proteomes" id="UP000198319"/>
    </source>
</evidence>
<organism evidence="5 7">
    <name type="scientific">Flavobacterium tructae</name>
    <dbReference type="NCBI Taxonomy" id="1114873"/>
    <lineage>
        <taxon>Bacteria</taxon>
        <taxon>Pseudomonadati</taxon>
        <taxon>Bacteroidota</taxon>
        <taxon>Flavobacteriia</taxon>
        <taxon>Flavobacteriales</taxon>
        <taxon>Flavobacteriaceae</taxon>
        <taxon>Flavobacterium</taxon>
    </lineage>
</organism>
<dbReference type="GO" id="GO:0031564">
    <property type="term" value="P:transcription antitermination"/>
    <property type="evidence" value="ECO:0007669"/>
    <property type="project" value="UniProtKB-KW"/>
</dbReference>
<dbReference type="SUPFAM" id="SSF82679">
    <property type="entry name" value="N-utilization substance G protein NusG, N-terminal domain"/>
    <property type="match status" value="1"/>
</dbReference>
<dbReference type="EMBL" id="MUHG01000004">
    <property type="protein sequence ID" value="OXB21429.1"/>
    <property type="molecule type" value="Genomic_DNA"/>
</dbReference>
<protein>
    <submittedName>
        <fullName evidence="5">Antitermination protein NusG</fullName>
    </submittedName>
</protein>
<reference evidence="5" key="1">
    <citation type="submission" date="2016-09" db="EMBL/GenBank/DDBJ databases">
        <authorList>
            <person name="Capua I."/>
            <person name="De Benedictis P."/>
            <person name="Joannis T."/>
            <person name="Lombin L.H."/>
            <person name="Cattoli G."/>
        </authorList>
    </citation>
    <scope>NUCLEOTIDE SEQUENCE [LARGE SCALE GENOMIC DNA]</scope>
    <source>
        <strain evidence="5">MSU</strain>
    </source>
</reference>
<dbReference type="GO" id="GO:0006354">
    <property type="term" value="P:DNA-templated transcription elongation"/>
    <property type="evidence" value="ECO:0007669"/>
    <property type="project" value="InterPro"/>
</dbReference>
<dbReference type="InterPro" id="IPR043425">
    <property type="entry name" value="NusG-like"/>
</dbReference>
<dbReference type="Pfam" id="PF02357">
    <property type="entry name" value="NusG"/>
    <property type="match status" value="1"/>
</dbReference>
<dbReference type="InterPro" id="IPR006645">
    <property type="entry name" value="NGN-like_dom"/>
</dbReference>
<evidence type="ECO:0000313" key="7">
    <source>
        <dbReference type="Proteomes" id="UP000180252"/>
    </source>
</evidence>
<evidence type="ECO:0000256" key="3">
    <source>
        <dbReference type="ARBA" id="ARBA00023163"/>
    </source>
</evidence>
<dbReference type="STRING" id="1278819.BHE19_19355"/>
<gene>
    <name evidence="6" type="ORF">B0A71_04215</name>
    <name evidence="5" type="ORF">BHE19_19355</name>
</gene>
<dbReference type="PANTHER" id="PTHR30265">
    <property type="entry name" value="RHO-INTERACTING TRANSCRIPTION TERMINATION FACTOR NUSG"/>
    <property type="match status" value="1"/>
</dbReference>
<evidence type="ECO:0000313" key="6">
    <source>
        <dbReference type="EMBL" id="OXB21429.1"/>
    </source>
</evidence>